<evidence type="ECO:0000313" key="1">
    <source>
        <dbReference type="EMBL" id="MBA0562125.1"/>
    </source>
</evidence>
<keyword evidence="2" id="KW-1185">Reference proteome</keyword>
<protein>
    <submittedName>
        <fullName evidence="1">Uncharacterized protein</fullName>
    </submittedName>
</protein>
<name>A0A7J8MBQ5_9ROSI</name>
<sequence>MCQLMMSCGYLEELFNTTQEEYIEFGLCPSKS</sequence>
<dbReference type="Proteomes" id="UP000593572">
    <property type="component" value="Unassembled WGS sequence"/>
</dbReference>
<reference evidence="1 2" key="1">
    <citation type="journal article" date="2019" name="Genome Biol. Evol.">
        <title>Insights into the evolution of the New World diploid cottons (Gossypium, subgenus Houzingenia) based on genome sequencing.</title>
        <authorList>
            <person name="Grover C.E."/>
            <person name="Arick M.A. 2nd"/>
            <person name="Thrash A."/>
            <person name="Conover J.L."/>
            <person name="Sanders W.S."/>
            <person name="Peterson D.G."/>
            <person name="Frelichowski J.E."/>
            <person name="Scheffler J.A."/>
            <person name="Scheffler B.E."/>
            <person name="Wendel J.F."/>
        </authorList>
    </citation>
    <scope>NUCLEOTIDE SEQUENCE [LARGE SCALE GENOMIC DNA]</scope>
    <source>
        <strain evidence="1">157</strain>
        <tissue evidence="1">Leaf</tissue>
    </source>
</reference>
<proteinExistence type="predicted"/>
<dbReference type="AlphaFoldDB" id="A0A7J8MBQ5"/>
<accession>A0A7J8MBQ5</accession>
<comment type="caution">
    <text evidence="1">The sequence shown here is derived from an EMBL/GenBank/DDBJ whole genome shotgun (WGS) entry which is preliminary data.</text>
</comment>
<organism evidence="1 2">
    <name type="scientific">Gossypium lobatum</name>
    <dbReference type="NCBI Taxonomy" id="34289"/>
    <lineage>
        <taxon>Eukaryota</taxon>
        <taxon>Viridiplantae</taxon>
        <taxon>Streptophyta</taxon>
        <taxon>Embryophyta</taxon>
        <taxon>Tracheophyta</taxon>
        <taxon>Spermatophyta</taxon>
        <taxon>Magnoliopsida</taxon>
        <taxon>eudicotyledons</taxon>
        <taxon>Gunneridae</taxon>
        <taxon>Pentapetalae</taxon>
        <taxon>rosids</taxon>
        <taxon>malvids</taxon>
        <taxon>Malvales</taxon>
        <taxon>Malvaceae</taxon>
        <taxon>Malvoideae</taxon>
        <taxon>Gossypium</taxon>
    </lineage>
</organism>
<gene>
    <name evidence="1" type="ORF">Golob_007199</name>
</gene>
<evidence type="ECO:0000313" key="2">
    <source>
        <dbReference type="Proteomes" id="UP000593572"/>
    </source>
</evidence>
<dbReference type="EMBL" id="JABEZX010000008">
    <property type="protein sequence ID" value="MBA0562125.1"/>
    <property type="molecule type" value="Genomic_DNA"/>
</dbReference>